<name>A0A7J3M395_ARCFL</name>
<accession>A0A7J3M395</accession>
<comment type="caution">
    <text evidence="1">The sequence shown here is derived from an EMBL/GenBank/DDBJ whole genome shotgun (WGS) entry which is preliminary data.</text>
</comment>
<organism evidence="1">
    <name type="scientific">Archaeoglobus fulgidus</name>
    <dbReference type="NCBI Taxonomy" id="2234"/>
    <lineage>
        <taxon>Archaea</taxon>
        <taxon>Methanobacteriati</taxon>
        <taxon>Methanobacteriota</taxon>
        <taxon>Archaeoglobi</taxon>
        <taxon>Archaeoglobales</taxon>
        <taxon>Archaeoglobaceae</taxon>
        <taxon>Archaeoglobus</taxon>
    </lineage>
</organism>
<evidence type="ECO:0000313" key="1">
    <source>
        <dbReference type="EMBL" id="HGT83351.1"/>
    </source>
</evidence>
<reference evidence="1" key="1">
    <citation type="journal article" date="2020" name="mSystems">
        <title>Genome- and Community-Level Interaction Insights into Carbon Utilization and Element Cycling Functions of Hydrothermarchaeota in Hydrothermal Sediment.</title>
        <authorList>
            <person name="Zhou Z."/>
            <person name="Liu Y."/>
            <person name="Xu W."/>
            <person name="Pan J."/>
            <person name="Luo Z.H."/>
            <person name="Li M."/>
        </authorList>
    </citation>
    <scope>NUCLEOTIDE SEQUENCE [LARGE SCALE GENOMIC DNA]</scope>
    <source>
        <strain evidence="1">SpSt-587</strain>
    </source>
</reference>
<dbReference type="AlphaFoldDB" id="A0A7J3M395"/>
<protein>
    <submittedName>
        <fullName evidence="1">Uncharacterized protein</fullName>
    </submittedName>
</protein>
<gene>
    <name evidence="1" type="ORF">ENT52_06460</name>
</gene>
<sequence length="107" mass="12219">MEEIETKETLGFLTSHFFLEFKHSIYGGDVVLTCKVVGGKIVVKTLESDDEASISYYTDLYKPVEGKFVAEIEEKMDAVVVNEGWKVKIQGNEFETKSVSRIFPCRW</sequence>
<dbReference type="EMBL" id="DSYZ01000122">
    <property type="protein sequence ID" value="HGT83351.1"/>
    <property type="molecule type" value="Genomic_DNA"/>
</dbReference>
<proteinExistence type="predicted"/>